<name>A0A916XUE1_9HYPH</name>
<sequence>MQPNRAPLRDDRRHRAVPLLWVLASLCLLQWGLSVGPLSGLERQAAVARQAGNSLGSSAPRLRDLAKLAGTDLRAKDGKQQAAPAGGDPALAAESVAFLSLGARRATPALAALAVPGGLAGPPFQARAPPRLPA</sequence>
<dbReference type="RefSeq" id="WP_188849606.1">
    <property type="nucleotide sequence ID" value="NZ_BMJJ01000002.1"/>
</dbReference>
<keyword evidence="2" id="KW-1185">Reference proteome</keyword>
<organism evidence="1 2">
    <name type="scientific">Aureimonas glaciei</name>
    <dbReference type="NCBI Taxonomy" id="1776957"/>
    <lineage>
        <taxon>Bacteria</taxon>
        <taxon>Pseudomonadati</taxon>
        <taxon>Pseudomonadota</taxon>
        <taxon>Alphaproteobacteria</taxon>
        <taxon>Hyphomicrobiales</taxon>
        <taxon>Aurantimonadaceae</taxon>
        <taxon>Aureimonas</taxon>
    </lineage>
</organism>
<proteinExistence type="predicted"/>
<reference evidence="1" key="2">
    <citation type="submission" date="2020-09" db="EMBL/GenBank/DDBJ databases">
        <authorList>
            <person name="Sun Q."/>
            <person name="Zhou Y."/>
        </authorList>
    </citation>
    <scope>NUCLEOTIDE SEQUENCE</scope>
    <source>
        <strain evidence="1">CGMCC 1.15493</strain>
    </source>
</reference>
<accession>A0A916XUE1</accession>
<dbReference type="Proteomes" id="UP000613160">
    <property type="component" value="Unassembled WGS sequence"/>
</dbReference>
<protein>
    <submittedName>
        <fullName evidence="1">Uncharacterized protein</fullName>
    </submittedName>
</protein>
<dbReference type="EMBL" id="BMJJ01000002">
    <property type="protein sequence ID" value="GGD10297.1"/>
    <property type="molecule type" value="Genomic_DNA"/>
</dbReference>
<gene>
    <name evidence="1" type="ORF">GCM10011335_11480</name>
</gene>
<dbReference type="AlphaFoldDB" id="A0A916XUE1"/>
<evidence type="ECO:0000313" key="1">
    <source>
        <dbReference type="EMBL" id="GGD10297.1"/>
    </source>
</evidence>
<reference evidence="1" key="1">
    <citation type="journal article" date="2014" name="Int. J. Syst. Evol. Microbiol.">
        <title>Complete genome sequence of Corynebacterium casei LMG S-19264T (=DSM 44701T), isolated from a smear-ripened cheese.</title>
        <authorList>
            <consortium name="US DOE Joint Genome Institute (JGI-PGF)"/>
            <person name="Walter F."/>
            <person name="Albersmeier A."/>
            <person name="Kalinowski J."/>
            <person name="Ruckert C."/>
        </authorList>
    </citation>
    <scope>NUCLEOTIDE SEQUENCE</scope>
    <source>
        <strain evidence="1">CGMCC 1.15493</strain>
    </source>
</reference>
<comment type="caution">
    <text evidence="1">The sequence shown here is derived from an EMBL/GenBank/DDBJ whole genome shotgun (WGS) entry which is preliminary data.</text>
</comment>
<evidence type="ECO:0000313" key="2">
    <source>
        <dbReference type="Proteomes" id="UP000613160"/>
    </source>
</evidence>